<dbReference type="InterPro" id="IPR027417">
    <property type="entry name" value="P-loop_NTPase"/>
</dbReference>
<dbReference type="PROSITE" id="PS00211">
    <property type="entry name" value="ABC_TRANSPORTER_1"/>
    <property type="match status" value="1"/>
</dbReference>
<evidence type="ECO:0000259" key="3">
    <source>
        <dbReference type="PROSITE" id="PS50893"/>
    </source>
</evidence>
<keyword evidence="1" id="KW-0547">Nucleotide-binding</keyword>
<evidence type="ECO:0000256" key="1">
    <source>
        <dbReference type="ARBA" id="ARBA00022741"/>
    </source>
</evidence>
<dbReference type="PROSITE" id="PS50893">
    <property type="entry name" value="ABC_TRANSPORTER_2"/>
    <property type="match status" value="2"/>
</dbReference>
<evidence type="ECO:0000313" key="4">
    <source>
        <dbReference type="EMBL" id="ALS56180.1"/>
    </source>
</evidence>
<dbReference type="SMART" id="SM00382">
    <property type="entry name" value="AAA"/>
    <property type="match status" value="1"/>
</dbReference>
<dbReference type="SUPFAM" id="SSF52540">
    <property type="entry name" value="P-loop containing nucleoside triphosphate hydrolases"/>
    <property type="match status" value="2"/>
</dbReference>
<dbReference type="CDD" id="cd03216">
    <property type="entry name" value="ABC_Carb_Monos_I"/>
    <property type="match status" value="1"/>
</dbReference>
<name>A0A0U2XPG7_9BACT</name>
<sequence length="498" mass="55202">MNNKILETKNITKSFGTLKALDDVSFCLYEGKIHGLLGENGAGKSSLMNVLSGLYHPEKGSIYIKNQKHKISNPDFASKLGIGMVHQEFRLVESFSIKDNLTLSKSNIYKDDFKNAYEKYSEIFALNVREDEIVSNLSVGEKQKIEIMKLIFNNSNIMLLDEPTAVLTPQETHQLKNSLLTLAKEDMKTIVLITHKLKEIREFTEIVSVLRNGKMVSNDLLTQEVSDNELINLMMGEVQKSQVNKNNDIGDVKLDVKSVIFKDSVNNIKKLDDINFQIRSGEILGLAGVSGNGQVELANIIAGIEKNFEGKIIINNNDVSNKGVKSRKKLNLSYIPENRLGVGLAPGVSVLDNSIVKDYFQTKFGPHLSKNKTVKYLENLVNQFSIKAPNPKAEISTLSGGNMQKLLMGRELVGNPDVIIASQPTRGLDVNAVEAIHNLLITQRNRGSAIFLISEDLDELFKLSNKLLVIYEGKVIKSFSTSESDIESIGLAMAGISE</sequence>
<feature type="domain" description="ABC transporter" evidence="3">
    <location>
        <begin position="6"/>
        <end position="237"/>
    </location>
</feature>
<reference evidence="4" key="1">
    <citation type="journal article" date="2016" name="ISME J.">
        <title>Functional metagenomic screen reveals new and diverse microbial rhodopsins.</title>
        <authorList>
            <person name="Pushkarev A."/>
            <person name="Beja O."/>
        </authorList>
    </citation>
    <scope>NUCLEOTIDE SEQUENCE</scope>
</reference>
<keyword evidence="2" id="KW-0067">ATP-binding</keyword>
<dbReference type="AlphaFoldDB" id="A0A0U2XPG7"/>
<dbReference type="Gene3D" id="3.40.50.300">
    <property type="entry name" value="P-loop containing nucleotide triphosphate hydrolases"/>
    <property type="match status" value="2"/>
</dbReference>
<evidence type="ECO:0000256" key="2">
    <source>
        <dbReference type="ARBA" id="ARBA00022840"/>
    </source>
</evidence>
<dbReference type="GO" id="GO:0005524">
    <property type="term" value="F:ATP binding"/>
    <property type="evidence" value="ECO:0007669"/>
    <property type="project" value="UniProtKB-KW"/>
</dbReference>
<proteinExistence type="predicted"/>
<feature type="domain" description="ABC transporter" evidence="3">
    <location>
        <begin position="254"/>
        <end position="497"/>
    </location>
</feature>
<protein>
    <submittedName>
        <fullName evidence="4">Putative ABC transporter</fullName>
    </submittedName>
</protein>
<organism evidence="4">
    <name type="scientific">uncultured bacterium EIL26B11</name>
    <dbReference type="NCBI Taxonomy" id="1768201"/>
    <lineage>
        <taxon>Bacteria</taxon>
        <taxon>environmental samples</taxon>
    </lineage>
</organism>
<dbReference type="GO" id="GO:0016887">
    <property type="term" value="F:ATP hydrolysis activity"/>
    <property type="evidence" value="ECO:0007669"/>
    <property type="project" value="InterPro"/>
</dbReference>
<dbReference type="CDD" id="cd03215">
    <property type="entry name" value="ABC_Carb_Monos_II"/>
    <property type="match status" value="1"/>
</dbReference>
<dbReference type="PANTHER" id="PTHR43790">
    <property type="entry name" value="CARBOHYDRATE TRANSPORT ATP-BINDING PROTEIN MG119-RELATED"/>
    <property type="match status" value="1"/>
</dbReference>
<dbReference type="PANTHER" id="PTHR43790:SF4">
    <property type="entry name" value="GUANOSINE IMPORT ATP-BINDING PROTEIN NUPO"/>
    <property type="match status" value="1"/>
</dbReference>
<dbReference type="InterPro" id="IPR003593">
    <property type="entry name" value="AAA+_ATPase"/>
</dbReference>
<dbReference type="InterPro" id="IPR017871">
    <property type="entry name" value="ABC_transporter-like_CS"/>
</dbReference>
<accession>A0A0U2XPG7</accession>
<dbReference type="InterPro" id="IPR050107">
    <property type="entry name" value="ABC_carbohydrate_import_ATPase"/>
</dbReference>
<dbReference type="InterPro" id="IPR003439">
    <property type="entry name" value="ABC_transporter-like_ATP-bd"/>
</dbReference>
<dbReference type="EMBL" id="KT201089">
    <property type="protein sequence ID" value="ALS56180.1"/>
    <property type="molecule type" value="Genomic_DNA"/>
</dbReference>
<dbReference type="Pfam" id="PF00005">
    <property type="entry name" value="ABC_tran"/>
    <property type="match status" value="2"/>
</dbReference>